<gene>
    <name evidence="1" type="ORF">DPEC_G00218440</name>
</gene>
<evidence type="ECO:0000313" key="1">
    <source>
        <dbReference type="EMBL" id="KAJ7998042.1"/>
    </source>
</evidence>
<proteinExistence type="predicted"/>
<accession>A0ACC2G3F3</accession>
<protein>
    <submittedName>
        <fullName evidence="1">Uncharacterized protein</fullName>
    </submittedName>
</protein>
<keyword evidence="2" id="KW-1185">Reference proteome</keyword>
<reference evidence="1" key="1">
    <citation type="submission" date="2021-05" db="EMBL/GenBank/DDBJ databases">
        <authorList>
            <person name="Pan Q."/>
            <person name="Jouanno E."/>
            <person name="Zahm M."/>
            <person name="Klopp C."/>
            <person name="Cabau C."/>
            <person name="Louis A."/>
            <person name="Berthelot C."/>
            <person name="Parey E."/>
            <person name="Roest Crollius H."/>
            <person name="Montfort J."/>
            <person name="Robinson-Rechavi M."/>
            <person name="Bouchez O."/>
            <person name="Lampietro C."/>
            <person name="Lopez Roques C."/>
            <person name="Donnadieu C."/>
            <person name="Postlethwait J."/>
            <person name="Bobe J."/>
            <person name="Dillon D."/>
            <person name="Chandos A."/>
            <person name="von Hippel F."/>
            <person name="Guiguen Y."/>
        </authorList>
    </citation>
    <scope>NUCLEOTIDE SEQUENCE</scope>
    <source>
        <strain evidence="1">YG-Jan2019</strain>
    </source>
</reference>
<name>A0ACC2G3F3_DALPE</name>
<sequence length="591" mass="67115">MSHAIVRRNSSKQGLQNLLKITTQRSVEDAEEVERERRRRARESFRNMGGSCTLSSGGPYMDDGGLVEDSLYESNLKPNSSSLSVEEDEGFSDWTQRLERRRQQAQRMEELAQAPEEQENMLLNGATNTPAPHTLSASATSSRSRLLRQHQGDAGERENLGRKESERKRSEQEEVVRVERLRGDREGEVEAEKQRQEQMRPVKRREDDLRPVPGETIKDTRKEIKVTHRSNAVLNTGVTRGDTNGDAAVEEGKSYMANTRLRAPRAVGHGAAAEAEEEAILETEAKLEKIRRSHAEKENQELEQLRQKQAEAEQELEELKRKREERRKVRQEEERKSREEEQQRLAKEEEEKRRMKEDIERRRMEAVERVKSFSTSNVDGDGEMFSPLSPKGSIFKITERTESLNRSLKKSNSFKKTLPPVLLARMDDRLEQYTHAIENSLEAKAAKQNLMEVLMSPEAVISKKNLFEAGEAWNQSPVKGTPSKDAEGLKVGVADLITQWVKGTPEGTNRNSPTRPADVKAGDVMQKKNMWEIIGETSPGRSGAGTKVNPAGKRYKFVMTAHGKYEKIPVDDDDNIDEYINGKADLGHGEY</sequence>
<dbReference type="Proteomes" id="UP001157502">
    <property type="component" value="Chromosome 18"/>
</dbReference>
<evidence type="ECO:0000313" key="2">
    <source>
        <dbReference type="Proteomes" id="UP001157502"/>
    </source>
</evidence>
<dbReference type="EMBL" id="CM055745">
    <property type="protein sequence ID" value="KAJ7998042.1"/>
    <property type="molecule type" value="Genomic_DNA"/>
</dbReference>
<organism evidence="1 2">
    <name type="scientific">Dallia pectoralis</name>
    <name type="common">Alaska blackfish</name>
    <dbReference type="NCBI Taxonomy" id="75939"/>
    <lineage>
        <taxon>Eukaryota</taxon>
        <taxon>Metazoa</taxon>
        <taxon>Chordata</taxon>
        <taxon>Craniata</taxon>
        <taxon>Vertebrata</taxon>
        <taxon>Euteleostomi</taxon>
        <taxon>Actinopterygii</taxon>
        <taxon>Neopterygii</taxon>
        <taxon>Teleostei</taxon>
        <taxon>Protacanthopterygii</taxon>
        <taxon>Esociformes</taxon>
        <taxon>Umbridae</taxon>
        <taxon>Dallia</taxon>
    </lineage>
</organism>
<comment type="caution">
    <text evidence="1">The sequence shown here is derived from an EMBL/GenBank/DDBJ whole genome shotgun (WGS) entry which is preliminary data.</text>
</comment>